<name>A0A4C1WHD7_EUMVA</name>
<dbReference type="EMBL" id="BGZK01000562">
    <property type="protein sequence ID" value="GBP50270.1"/>
    <property type="molecule type" value="Genomic_DNA"/>
</dbReference>
<dbReference type="Proteomes" id="UP000299102">
    <property type="component" value="Unassembled WGS sequence"/>
</dbReference>
<evidence type="ECO:0000313" key="2">
    <source>
        <dbReference type="Proteomes" id="UP000299102"/>
    </source>
</evidence>
<gene>
    <name evidence="1" type="ORF">EVAR_40812_1</name>
</gene>
<dbReference type="AlphaFoldDB" id="A0A4C1WHD7"/>
<organism evidence="1 2">
    <name type="scientific">Eumeta variegata</name>
    <name type="common">Bagworm moth</name>
    <name type="synonym">Eumeta japonica</name>
    <dbReference type="NCBI Taxonomy" id="151549"/>
    <lineage>
        <taxon>Eukaryota</taxon>
        <taxon>Metazoa</taxon>
        <taxon>Ecdysozoa</taxon>
        <taxon>Arthropoda</taxon>
        <taxon>Hexapoda</taxon>
        <taxon>Insecta</taxon>
        <taxon>Pterygota</taxon>
        <taxon>Neoptera</taxon>
        <taxon>Endopterygota</taxon>
        <taxon>Lepidoptera</taxon>
        <taxon>Glossata</taxon>
        <taxon>Ditrysia</taxon>
        <taxon>Tineoidea</taxon>
        <taxon>Psychidae</taxon>
        <taxon>Oiketicinae</taxon>
        <taxon>Eumeta</taxon>
    </lineage>
</organism>
<keyword evidence="2" id="KW-1185">Reference proteome</keyword>
<reference evidence="1 2" key="1">
    <citation type="journal article" date="2019" name="Commun. Biol.">
        <title>The bagworm genome reveals a unique fibroin gene that provides high tensile strength.</title>
        <authorList>
            <person name="Kono N."/>
            <person name="Nakamura H."/>
            <person name="Ohtoshi R."/>
            <person name="Tomita M."/>
            <person name="Numata K."/>
            <person name="Arakawa K."/>
        </authorList>
    </citation>
    <scope>NUCLEOTIDE SEQUENCE [LARGE SCALE GENOMIC DNA]</scope>
</reference>
<sequence length="193" mass="21028">MDPNFVRADNTNLPKIDAFMVAHFFKNKADYYAAELKNVKTAIRDTDSTRFVKKPNKRISIVKSLAVDGKFLSGRAALPSAADIWRGVDVSLRPHARINLLESNRQYDLGTFRFVDNALSGAVTAATAAPEIVHGPWTVTAAMSSGIGLGAAVITFGAERYLRVGSPVPGANRAPIDHPPRCLSHNQFAYFDL</sequence>
<evidence type="ECO:0000313" key="1">
    <source>
        <dbReference type="EMBL" id="GBP50270.1"/>
    </source>
</evidence>
<comment type="caution">
    <text evidence="1">The sequence shown here is derived from an EMBL/GenBank/DDBJ whole genome shotgun (WGS) entry which is preliminary data.</text>
</comment>
<dbReference type="OrthoDB" id="261614at2759"/>
<protein>
    <submittedName>
        <fullName evidence="1">Uncharacterized protein</fullName>
    </submittedName>
</protein>
<accession>A0A4C1WHD7</accession>
<proteinExistence type="predicted"/>